<organism evidence="1 2">
    <name type="scientific">Hymenobacter humi</name>
    <dbReference type="NCBI Taxonomy" id="1411620"/>
    <lineage>
        <taxon>Bacteria</taxon>
        <taxon>Pseudomonadati</taxon>
        <taxon>Bacteroidota</taxon>
        <taxon>Cytophagia</taxon>
        <taxon>Cytophagales</taxon>
        <taxon>Hymenobacteraceae</taxon>
        <taxon>Hymenobacter</taxon>
    </lineage>
</organism>
<accession>A0ABW2U839</accession>
<comment type="caution">
    <text evidence="1">The sequence shown here is derived from an EMBL/GenBank/DDBJ whole genome shotgun (WGS) entry which is preliminary data.</text>
</comment>
<proteinExistence type="predicted"/>
<evidence type="ECO:0000313" key="1">
    <source>
        <dbReference type="EMBL" id="MFC7669677.1"/>
    </source>
</evidence>
<dbReference type="SUPFAM" id="SSF52402">
    <property type="entry name" value="Adenine nucleotide alpha hydrolases-like"/>
    <property type="match status" value="1"/>
</dbReference>
<evidence type="ECO:0000313" key="2">
    <source>
        <dbReference type="Proteomes" id="UP001596513"/>
    </source>
</evidence>
<name>A0ABW2U839_9BACT</name>
<dbReference type="Proteomes" id="UP001596513">
    <property type="component" value="Unassembled WGS sequence"/>
</dbReference>
<gene>
    <name evidence="1" type="ORF">ACFQT0_21640</name>
</gene>
<protein>
    <submittedName>
        <fullName evidence="1">Uncharacterized protein</fullName>
    </submittedName>
</protein>
<dbReference type="RefSeq" id="WP_380206097.1">
    <property type="nucleotide sequence ID" value="NZ_JBHTEK010000001.1"/>
</dbReference>
<keyword evidence="2" id="KW-1185">Reference proteome</keyword>
<sequence length="37" mass="4088">MVMPTHTHSLLAGLLHTSTAENVATHAYPPVLTYHFQ</sequence>
<dbReference type="EMBL" id="JBHTEK010000001">
    <property type="protein sequence ID" value="MFC7669677.1"/>
    <property type="molecule type" value="Genomic_DNA"/>
</dbReference>
<reference evidence="2" key="1">
    <citation type="journal article" date="2019" name="Int. J. Syst. Evol. Microbiol.">
        <title>The Global Catalogue of Microorganisms (GCM) 10K type strain sequencing project: providing services to taxonomists for standard genome sequencing and annotation.</title>
        <authorList>
            <consortium name="The Broad Institute Genomics Platform"/>
            <consortium name="The Broad Institute Genome Sequencing Center for Infectious Disease"/>
            <person name="Wu L."/>
            <person name="Ma J."/>
        </authorList>
    </citation>
    <scope>NUCLEOTIDE SEQUENCE [LARGE SCALE GENOMIC DNA]</scope>
    <source>
        <strain evidence="2">JCM 19635</strain>
    </source>
</reference>